<keyword evidence="2" id="KW-1185">Reference proteome</keyword>
<accession>A0AC61N410</accession>
<sequence>MDIKKAFTSRDNNREERMYGIFASLFVFQNRLQTLFDNFDSSITLKQFMLLILIKMSKPNETFTNYGKMLGCSRQNIKKLVNLLEKNNYIELRIDDLDKRKNSIKITKKTEDFFLNNSDLHLEKLELLFKDYTDEEIKQFYSMMGKLYDGIERLEGTK</sequence>
<name>A0AC61N410_9FIRM</name>
<reference evidence="1 2" key="1">
    <citation type="journal article" date="2022" name="Int. J. Syst. Evol. Microbiol.">
        <title>Miniphocaeibacter halophilus sp. nov., an ammonium-tolerant acetate-producing bacterium isolated from a biogas system.</title>
        <authorList>
            <person name="Schnurer A."/>
            <person name="Singh A."/>
            <person name="Bi S."/>
            <person name="Qiao W."/>
            <person name="Westerholm M."/>
        </authorList>
    </citation>
    <scope>NUCLEOTIDE SEQUENCE [LARGE SCALE GENOMIC DNA]</scope>
    <source>
        <strain evidence="1 2">AMB_01</strain>
    </source>
</reference>
<organism evidence="1 2">
    <name type="scientific">Miniphocaeibacter halophilus</name>
    <dbReference type="NCBI Taxonomy" id="2931922"/>
    <lineage>
        <taxon>Bacteria</taxon>
        <taxon>Bacillati</taxon>
        <taxon>Bacillota</taxon>
        <taxon>Tissierellia</taxon>
        <taxon>Tissierellales</taxon>
        <taxon>Peptoniphilaceae</taxon>
        <taxon>Miniphocaeibacter</taxon>
    </lineage>
</organism>
<dbReference type="Proteomes" id="UP000595814">
    <property type="component" value="Chromosome"/>
</dbReference>
<evidence type="ECO:0000313" key="2">
    <source>
        <dbReference type="Proteomes" id="UP000595814"/>
    </source>
</evidence>
<protein>
    <submittedName>
        <fullName evidence="1">MarR family transcriptional regulator</fullName>
    </submittedName>
</protein>
<dbReference type="EMBL" id="CP066744">
    <property type="protein sequence ID" value="QQK09026.1"/>
    <property type="molecule type" value="Genomic_DNA"/>
</dbReference>
<proteinExistence type="predicted"/>
<gene>
    <name evidence="1" type="ORF">JFY71_05675</name>
</gene>
<evidence type="ECO:0000313" key="1">
    <source>
        <dbReference type="EMBL" id="QQK09026.1"/>
    </source>
</evidence>